<feature type="transmembrane region" description="Helical" evidence="1">
    <location>
        <begin position="21"/>
        <end position="38"/>
    </location>
</feature>
<reference evidence="2" key="1">
    <citation type="submission" date="2015-11" db="EMBL/GenBank/DDBJ databases">
        <title>Molecular characterization of pSinB plasmid of arsenite oxidizing, metalotolerant Sinorhizobium sp. M14 - insight into the heavy metal resistome of sinorhizobial extrachromosomal replicons.</title>
        <authorList>
            <person name="Romaniuk K."/>
            <person name="Decewicz P."/>
            <person name="Mielnicki S."/>
            <person name="Sklodowska A."/>
            <person name="Dziewit L."/>
            <person name="Drewniak L."/>
        </authorList>
    </citation>
    <scope>NUCLEOTIDE SEQUENCE</scope>
    <source>
        <strain evidence="2">M14</strain>
        <plasmid evidence="2">pSinB</plasmid>
    </source>
</reference>
<keyword evidence="1" id="KW-1133">Transmembrane helix</keyword>
<dbReference type="EMBL" id="KU140623">
    <property type="protein sequence ID" value="AMP34996.1"/>
    <property type="molecule type" value="Genomic_DNA"/>
</dbReference>
<evidence type="ECO:0008006" key="3">
    <source>
        <dbReference type="Google" id="ProtNLM"/>
    </source>
</evidence>
<protein>
    <recommendedName>
        <fullName evidence="3">Transmembrane protein</fullName>
    </recommendedName>
</protein>
<gene>
    <name evidence="2" type="ORF">pSinB_133</name>
</gene>
<dbReference type="AlphaFoldDB" id="A0A142BPI8"/>
<keyword evidence="1" id="KW-0472">Membrane</keyword>
<accession>A0A142BPI8</accession>
<proteinExistence type="predicted"/>
<organism evidence="2">
    <name type="scientific">Sinorhizobium sp. M14</name>
    <dbReference type="NCBI Taxonomy" id="430451"/>
    <lineage>
        <taxon>Bacteria</taxon>
        <taxon>Pseudomonadati</taxon>
        <taxon>Pseudomonadota</taxon>
        <taxon>Alphaproteobacteria</taxon>
        <taxon>Hyphomicrobiales</taxon>
        <taxon>Rhizobiaceae</taxon>
        <taxon>Sinorhizobium/Ensifer group</taxon>
        <taxon>Sinorhizobium</taxon>
    </lineage>
</organism>
<geneLocation type="plasmid" evidence="2">
    <name>pSinB</name>
</geneLocation>
<feature type="transmembrane region" description="Helical" evidence="1">
    <location>
        <begin position="44"/>
        <end position="63"/>
    </location>
</feature>
<keyword evidence="1" id="KW-0812">Transmembrane</keyword>
<evidence type="ECO:0000256" key="1">
    <source>
        <dbReference type="SAM" id="Phobius"/>
    </source>
</evidence>
<name>A0A142BPI8_9HYPH</name>
<keyword evidence="2" id="KW-0614">Plasmid</keyword>
<evidence type="ECO:0000313" key="2">
    <source>
        <dbReference type="EMBL" id="AMP34996.1"/>
    </source>
</evidence>
<sequence length="74" mass="7735">MPLDALSRSEQMSLRNARIQIALGWVLMIVGALLGVNLMADIGLVIWGIGLILQIVASVMYLASKTGGGRLGGA</sequence>